<dbReference type="AlphaFoldDB" id="A0AAW2ZHL5"/>
<keyword evidence="1" id="KW-0175">Coiled coil</keyword>
<feature type="coiled-coil region" evidence="1">
    <location>
        <begin position="372"/>
        <end position="406"/>
    </location>
</feature>
<feature type="transmembrane region" description="Helical" evidence="2">
    <location>
        <begin position="482"/>
        <end position="505"/>
    </location>
</feature>
<keyword evidence="2" id="KW-1133">Transmembrane helix</keyword>
<gene>
    <name evidence="3" type="ORF">AKO1_015613</name>
</gene>
<protein>
    <submittedName>
        <fullName evidence="3">Uncharacterized protein</fullName>
    </submittedName>
</protein>
<evidence type="ECO:0000256" key="2">
    <source>
        <dbReference type="SAM" id="Phobius"/>
    </source>
</evidence>
<feature type="transmembrane region" description="Helical" evidence="2">
    <location>
        <begin position="517"/>
        <end position="538"/>
    </location>
</feature>
<dbReference type="EMBL" id="JAOPGA020001439">
    <property type="protein sequence ID" value="KAL0488483.1"/>
    <property type="molecule type" value="Genomic_DNA"/>
</dbReference>
<organism evidence="3 4">
    <name type="scientific">Acrasis kona</name>
    <dbReference type="NCBI Taxonomy" id="1008807"/>
    <lineage>
        <taxon>Eukaryota</taxon>
        <taxon>Discoba</taxon>
        <taxon>Heterolobosea</taxon>
        <taxon>Tetramitia</taxon>
        <taxon>Eutetramitia</taxon>
        <taxon>Acrasidae</taxon>
        <taxon>Acrasis</taxon>
    </lineage>
</organism>
<sequence>MAAVFKTDRSHKYMFDVHILGLEVNPNTPHKLQKKSLSLGSLGKFLDPMRLLEPTLPKKATISIRRGSDKKDCTKVASYNAFTKSYEFEEAQYLQFTSILRPVVTSPNQDFPLPRMSYLPKEVKIVLNKISSVGNKPSQAASVSFNLSEDLRPREVSIPVMFLTQNSFNEVDKKKFMIGKKPADVPAGALELRFYVAPRLESAEADQDSHQTEDESSEAEVMEAEYQAPPILGKIIEEHFKGKNSPVEPQSTASTAVEAIHRAQPENDLIKETPSIEAPPTESILEDPPVTVPNQVVQDAPIPTEQQQQQGEELMPTAIAVVENSVSEVTAPFEESNPSSSETIHRRTNATLSTQSNKTVTNSTVHDESVAIRNLKSVLQISEDRLEQVQAANMQQKESINILQQKNDHLQLTLNQSCLDRCSMNEQIESLNSLMTEYSKSTESLRDQVDSINSKSRDLSAELSYEKNKNAIRESTLQLTPCMIGAIWSLLSGVLLCLASPYISHVYPSHHASQSCLAHLILFFLIGYAGSLMSSGVFKKHAHSVLSGIIYKNGFSFDSLYGVIAKGAAVGVAYKVIDFVLFPLLVGYENRVRVRDVNVVNRLFFGLYQGITVELYARLFCIFLFCELSKNIPRFSIPNLLIGYTKSRVELISVLGCTICQIVWTYSWQLKIYPPLDMTEFMLSLIRVIILEGASSIVFSNILLLKTSVEYTIVAHAVKEMIVQI</sequence>
<evidence type="ECO:0000313" key="3">
    <source>
        <dbReference type="EMBL" id="KAL0488483.1"/>
    </source>
</evidence>
<keyword evidence="2" id="KW-0812">Transmembrane</keyword>
<accession>A0AAW2ZHL5</accession>
<comment type="caution">
    <text evidence="3">The sequence shown here is derived from an EMBL/GenBank/DDBJ whole genome shotgun (WGS) entry which is preliminary data.</text>
</comment>
<reference evidence="3 4" key="1">
    <citation type="submission" date="2024-03" db="EMBL/GenBank/DDBJ databases">
        <title>The Acrasis kona genome and developmental transcriptomes reveal deep origins of eukaryotic multicellular pathways.</title>
        <authorList>
            <person name="Sheikh S."/>
            <person name="Fu C.-J."/>
            <person name="Brown M.W."/>
            <person name="Baldauf S.L."/>
        </authorList>
    </citation>
    <scope>NUCLEOTIDE SEQUENCE [LARGE SCALE GENOMIC DNA]</scope>
    <source>
        <strain evidence="3 4">ATCC MYA-3509</strain>
    </source>
</reference>
<name>A0AAW2ZHL5_9EUKA</name>
<keyword evidence="2" id="KW-0472">Membrane</keyword>
<evidence type="ECO:0000256" key="1">
    <source>
        <dbReference type="SAM" id="Coils"/>
    </source>
</evidence>
<keyword evidence="4" id="KW-1185">Reference proteome</keyword>
<proteinExistence type="predicted"/>
<dbReference type="Proteomes" id="UP001431209">
    <property type="component" value="Unassembled WGS sequence"/>
</dbReference>
<feature type="transmembrane region" description="Helical" evidence="2">
    <location>
        <begin position="649"/>
        <end position="669"/>
    </location>
</feature>
<feature type="transmembrane region" description="Helical" evidence="2">
    <location>
        <begin position="559"/>
        <end position="586"/>
    </location>
</feature>
<evidence type="ECO:0000313" key="4">
    <source>
        <dbReference type="Proteomes" id="UP001431209"/>
    </source>
</evidence>
<feature type="transmembrane region" description="Helical" evidence="2">
    <location>
        <begin position="681"/>
        <end position="704"/>
    </location>
</feature>